<feature type="chain" id="PRO_5039286556" evidence="1">
    <location>
        <begin position="16"/>
        <end position="141"/>
    </location>
</feature>
<proteinExistence type="predicted"/>
<dbReference type="STRING" id="1045774.SAMN05421872_105309"/>
<evidence type="ECO:0000313" key="2">
    <source>
        <dbReference type="EMBL" id="SDD04811.1"/>
    </source>
</evidence>
<sequence>MALLALVLLPLTACAGDPAEDYCATVQEHQEELTEIVAAGGPTALLGALDAFRDLQEQAPGDIRDEWQQVVGRLDDLEEALEDADVDPQTYDAAEPPDDLSAADRSRIAAAGRALVAPETADALEALQQQARDVCKTPLTL</sequence>
<dbReference type="Proteomes" id="UP000199034">
    <property type="component" value="Unassembled WGS sequence"/>
</dbReference>
<keyword evidence="3" id="KW-1185">Reference proteome</keyword>
<accession>A0A1G6RK64</accession>
<gene>
    <name evidence="2" type="ORF">SAMN05421872_105309</name>
</gene>
<evidence type="ECO:0000256" key="1">
    <source>
        <dbReference type="SAM" id="SignalP"/>
    </source>
</evidence>
<protein>
    <submittedName>
        <fullName evidence="2">Uncharacterized protein</fullName>
    </submittedName>
</protein>
<dbReference type="EMBL" id="FMZM01000005">
    <property type="protein sequence ID" value="SDD04811.1"/>
    <property type="molecule type" value="Genomic_DNA"/>
</dbReference>
<name>A0A1G6RK64_9ACTN</name>
<organism evidence="2 3">
    <name type="scientific">Nocardioides lianchengensis</name>
    <dbReference type="NCBI Taxonomy" id="1045774"/>
    <lineage>
        <taxon>Bacteria</taxon>
        <taxon>Bacillati</taxon>
        <taxon>Actinomycetota</taxon>
        <taxon>Actinomycetes</taxon>
        <taxon>Propionibacteriales</taxon>
        <taxon>Nocardioidaceae</taxon>
        <taxon>Nocardioides</taxon>
    </lineage>
</organism>
<reference evidence="2 3" key="1">
    <citation type="submission" date="2016-10" db="EMBL/GenBank/DDBJ databases">
        <authorList>
            <person name="de Groot N.N."/>
        </authorList>
    </citation>
    <scope>NUCLEOTIDE SEQUENCE [LARGE SCALE GENOMIC DNA]</scope>
    <source>
        <strain evidence="2 3">CGMCC 4.6858</strain>
    </source>
</reference>
<evidence type="ECO:0000313" key="3">
    <source>
        <dbReference type="Proteomes" id="UP000199034"/>
    </source>
</evidence>
<feature type="signal peptide" evidence="1">
    <location>
        <begin position="1"/>
        <end position="15"/>
    </location>
</feature>
<dbReference type="AlphaFoldDB" id="A0A1G6RK64"/>
<keyword evidence="1" id="KW-0732">Signal</keyword>